<evidence type="ECO:0000259" key="3">
    <source>
        <dbReference type="PROSITE" id="PS51186"/>
    </source>
</evidence>
<proteinExistence type="predicted"/>
<reference evidence="5" key="1">
    <citation type="journal article" date="2019" name="Int. J. Syst. Evol. Microbiol.">
        <title>The Global Catalogue of Microorganisms (GCM) 10K type strain sequencing project: providing services to taxonomists for standard genome sequencing and annotation.</title>
        <authorList>
            <consortium name="The Broad Institute Genomics Platform"/>
            <consortium name="The Broad Institute Genome Sequencing Center for Infectious Disease"/>
            <person name="Wu L."/>
            <person name="Ma J."/>
        </authorList>
    </citation>
    <scope>NUCLEOTIDE SEQUENCE [LARGE SCALE GENOMIC DNA]</scope>
    <source>
        <strain evidence="5">CGMCC 1.15043</strain>
    </source>
</reference>
<dbReference type="PANTHER" id="PTHR43420">
    <property type="entry name" value="ACETYLTRANSFERASE"/>
    <property type="match status" value="1"/>
</dbReference>
<dbReference type="SUPFAM" id="SSF55729">
    <property type="entry name" value="Acyl-CoA N-acyltransferases (Nat)"/>
    <property type="match status" value="1"/>
</dbReference>
<protein>
    <submittedName>
        <fullName evidence="4">N-acetyltransferase</fullName>
    </submittedName>
</protein>
<evidence type="ECO:0000256" key="1">
    <source>
        <dbReference type="ARBA" id="ARBA00022679"/>
    </source>
</evidence>
<evidence type="ECO:0000256" key="2">
    <source>
        <dbReference type="ARBA" id="ARBA00023315"/>
    </source>
</evidence>
<dbReference type="Pfam" id="PF00583">
    <property type="entry name" value="Acetyltransf_1"/>
    <property type="match status" value="1"/>
</dbReference>
<sequence length="188" mass="20851">MIRQAKKEDAAAVISLMYTAIGDIAHTLAGTQDVGTALQVLEGFFQEKGNRISFENVLVLEEDNRVIAFMLAYHGSQAAELDRPFLNRLAANGSTTVSIEREAREDEYYLDSIAVHADYQGRGIGTKLLRLFEQQAAELGHDKIMLLVDLENTAAKALYVKMGYKEDGVVTVSGHLFNRMVKRLETAL</sequence>
<dbReference type="InterPro" id="IPR016181">
    <property type="entry name" value="Acyl_CoA_acyltransferase"/>
</dbReference>
<gene>
    <name evidence="4" type="ORF">GCM10008018_41020</name>
</gene>
<accession>A0ABQ1EWG4</accession>
<keyword evidence="5" id="KW-1185">Reference proteome</keyword>
<dbReference type="InterPro" id="IPR050680">
    <property type="entry name" value="YpeA/RimI_acetyltransf"/>
</dbReference>
<organism evidence="4 5">
    <name type="scientific">Paenibacillus marchantiophytorum</name>
    <dbReference type="NCBI Taxonomy" id="1619310"/>
    <lineage>
        <taxon>Bacteria</taxon>
        <taxon>Bacillati</taxon>
        <taxon>Bacillota</taxon>
        <taxon>Bacilli</taxon>
        <taxon>Bacillales</taxon>
        <taxon>Paenibacillaceae</taxon>
        <taxon>Paenibacillus</taxon>
    </lineage>
</organism>
<evidence type="ECO:0000313" key="5">
    <source>
        <dbReference type="Proteomes" id="UP000615455"/>
    </source>
</evidence>
<evidence type="ECO:0000313" key="4">
    <source>
        <dbReference type="EMBL" id="GFZ90505.1"/>
    </source>
</evidence>
<name>A0ABQ1EWG4_9BACL</name>
<dbReference type="CDD" id="cd04301">
    <property type="entry name" value="NAT_SF"/>
    <property type="match status" value="1"/>
</dbReference>
<dbReference type="RefSeq" id="WP_189014504.1">
    <property type="nucleotide sequence ID" value="NZ_BMHE01000022.1"/>
</dbReference>
<comment type="caution">
    <text evidence="4">The sequence shown here is derived from an EMBL/GenBank/DDBJ whole genome shotgun (WGS) entry which is preliminary data.</text>
</comment>
<dbReference type="InterPro" id="IPR000182">
    <property type="entry name" value="GNAT_dom"/>
</dbReference>
<keyword evidence="1" id="KW-0808">Transferase</keyword>
<dbReference type="PROSITE" id="PS51186">
    <property type="entry name" value="GNAT"/>
    <property type="match status" value="1"/>
</dbReference>
<dbReference type="EMBL" id="BMHE01000022">
    <property type="protein sequence ID" value="GFZ90505.1"/>
    <property type="molecule type" value="Genomic_DNA"/>
</dbReference>
<dbReference type="Proteomes" id="UP000615455">
    <property type="component" value="Unassembled WGS sequence"/>
</dbReference>
<feature type="domain" description="N-acetyltransferase" evidence="3">
    <location>
        <begin position="1"/>
        <end position="185"/>
    </location>
</feature>
<dbReference type="Gene3D" id="3.40.630.30">
    <property type="match status" value="1"/>
</dbReference>
<keyword evidence="2" id="KW-0012">Acyltransferase</keyword>